<gene>
    <name evidence="1" type="ORF">DL346_27300</name>
</gene>
<dbReference type="OrthoDB" id="2603210at2"/>
<dbReference type="RefSeq" id="WP_112885554.1">
    <property type="nucleotide sequence ID" value="NZ_QLUW01000007.1"/>
</dbReference>
<comment type="caution">
    <text evidence="1">The sequence shown here is derived from an EMBL/GenBank/DDBJ whole genome shotgun (WGS) entry which is preliminary data.</text>
</comment>
<proteinExistence type="predicted"/>
<reference evidence="1 2" key="1">
    <citation type="submission" date="2018-06" db="EMBL/GenBank/DDBJ databases">
        <title>Paenibacillus montanisoli sp. nov., isolated from mountain area soil.</title>
        <authorList>
            <person name="Wu M."/>
        </authorList>
    </citation>
    <scope>NUCLEOTIDE SEQUENCE [LARGE SCALE GENOMIC DNA]</scope>
    <source>
        <strain evidence="1 2">RA17</strain>
    </source>
</reference>
<dbReference type="EMBL" id="QLUW01000007">
    <property type="protein sequence ID" value="RAP73413.1"/>
    <property type="molecule type" value="Genomic_DNA"/>
</dbReference>
<dbReference type="PROSITE" id="PS51257">
    <property type="entry name" value="PROKAR_LIPOPROTEIN"/>
    <property type="match status" value="1"/>
</dbReference>
<dbReference type="Proteomes" id="UP000249260">
    <property type="component" value="Unassembled WGS sequence"/>
</dbReference>
<evidence type="ECO:0000313" key="2">
    <source>
        <dbReference type="Proteomes" id="UP000249260"/>
    </source>
</evidence>
<dbReference type="AlphaFoldDB" id="A0A328TVA2"/>
<name>A0A328TVA2_9BACL</name>
<protein>
    <recommendedName>
        <fullName evidence="3">Lipoprotein</fullName>
    </recommendedName>
</protein>
<evidence type="ECO:0008006" key="3">
    <source>
        <dbReference type="Google" id="ProtNLM"/>
    </source>
</evidence>
<evidence type="ECO:0000313" key="1">
    <source>
        <dbReference type="EMBL" id="RAP73413.1"/>
    </source>
</evidence>
<accession>A0A328TVA2</accession>
<keyword evidence="2" id="KW-1185">Reference proteome</keyword>
<sequence>MKRKIAFVLLAGIWLLSGCGQKEAMKSASAGEKQAGAEQATYDETLEFQRTYIPIVEEEMNKRFKPANPSDNPFERYGTYYIDNDRKKFVYLLDDEEAPAVKELVQALKARLGEHVEFKKPQHSQLELKALSDRVAKAMQDKKVIGGWGVGVDVIQGKVKVEAYLSETDRAELIRMFGSELLAFEQLSTGIGLAGYVIEKKDGQILVADPHAREDGMYAATWFSNAPSTVELGNEVEVTVVHGMRTLMMQYPDRDTALEVKVLKAEKLEGKDLAEFETVRKAVQDRIQNVMAK</sequence>
<organism evidence="1 2">
    <name type="scientific">Paenibacillus montanisoli</name>
    <dbReference type="NCBI Taxonomy" id="2081970"/>
    <lineage>
        <taxon>Bacteria</taxon>
        <taxon>Bacillati</taxon>
        <taxon>Bacillota</taxon>
        <taxon>Bacilli</taxon>
        <taxon>Bacillales</taxon>
        <taxon>Paenibacillaceae</taxon>
        <taxon>Paenibacillus</taxon>
    </lineage>
</organism>